<dbReference type="InterPro" id="IPR001611">
    <property type="entry name" value="Leu-rich_rpt"/>
</dbReference>
<evidence type="ECO:0000256" key="6">
    <source>
        <dbReference type="PROSITE-ProRule" id="PRU00175"/>
    </source>
</evidence>
<dbReference type="PANTHER" id="PTHR48051:SF47">
    <property type="entry name" value="LEUCINE RICH REPEAT AND STERILE ALPHA MOTIF CONTAINING 1"/>
    <property type="match status" value="1"/>
</dbReference>
<feature type="coiled-coil region" evidence="7">
    <location>
        <begin position="376"/>
        <end position="403"/>
    </location>
</feature>
<evidence type="ECO:0000259" key="8">
    <source>
        <dbReference type="PROSITE" id="PS50089"/>
    </source>
</evidence>
<feature type="domain" description="RING-type" evidence="8">
    <location>
        <begin position="649"/>
        <end position="684"/>
    </location>
</feature>
<dbReference type="InterPro" id="IPR003591">
    <property type="entry name" value="Leu-rich_rpt_typical-subtyp"/>
</dbReference>
<dbReference type="InterPro" id="IPR055414">
    <property type="entry name" value="LRR_R13L4/SHOC2-like"/>
</dbReference>
<sequence length="704" mass="80949">MSFFKKGSSKAVDFKARLERKLYLAKEDPDPSFDLSNCGLKNVPKGVYTLCKVLRKETLLLHHNNISSLSGGGVIGDLSLLHVLDLSSNKFTSLPENINCLLNLRELYLNNNLIKYLPESICELKHLRVLSIPFNRLKRLPAGIHHLNELEELHLQGNLPLCNLPDNLCLCPRLSLLVLDIARYTHPPNDVVMEGTAAVLAYLASQMGVEYKGVAEQTTTKEIATTNKKNMDYLALRDKQLQEEIQQLEKKKAEKHQECIALEKNIAVQKEQEFKLHNILKEGKDKLMEDLKVQQMKIAEEVLKFQSKKEAERNKFLDQLKRAEDEAGEIVSRLVEVARAERQPWRMVQLQELDRASEEAIFTNGLTSALRRDDILNEMESLLKEENYKMEEYTQAREQLAKDSLTRQAEWEQEIGRLLASRTTDNEITVTTILEDEKAQQAAFARLLERNDMQSARLRAELSIIERQLEQLTRVELKTNKLNIEQLQCDLGLRRRQLTELLMTVLSEQEERKKQLLLRLRKMEEIWFNSESTEEEQKRDYWLMQYQKLLDCQVYLDQKLVEQMVLMGVHNHLPVLLDKDLHTITVDSLFEAGVESEEERVFICKAVKSYLDTLKVAPSAPPESPVTINAPTTSVVPSAPELTEQEHECVVCMQYQCEMVYIPCGHLCCCKHCSVQLDNCPLCRTEIQQKITVFLTSSTSLVTS</sequence>
<accession>A0A023EWL2</accession>
<feature type="coiled-coil region" evidence="7">
    <location>
        <begin position="231"/>
        <end position="265"/>
    </location>
</feature>
<proteinExistence type="evidence at transcript level"/>
<dbReference type="Pfam" id="PF23598">
    <property type="entry name" value="LRR_14"/>
    <property type="match status" value="1"/>
</dbReference>
<reference evidence="9" key="1">
    <citation type="journal article" date="2014" name="PLoS Negl. Trop. Dis.">
        <title>An updated insight into the Sialotranscriptome of Triatoma infestans: developmental stage and geographic variations.</title>
        <authorList>
            <person name="Schwarz A."/>
            <person name="Medrano-Mercado N."/>
            <person name="Schaub G.A."/>
            <person name="Struchiner C.J."/>
            <person name="Bargues M.D."/>
            <person name="Levy M.Z."/>
            <person name="Ribeiro J.M."/>
        </authorList>
    </citation>
    <scope>NUCLEOTIDE SEQUENCE</scope>
    <source>
        <strain evidence="9">Chile</strain>
        <tissue evidence="9">Salivary glands</tissue>
    </source>
</reference>
<evidence type="ECO:0000256" key="3">
    <source>
        <dbReference type="ARBA" id="ARBA00022737"/>
    </source>
</evidence>
<dbReference type="SUPFAM" id="SSF57850">
    <property type="entry name" value="RING/U-box"/>
    <property type="match status" value="1"/>
</dbReference>
<keyword evidence="1" id="KW-0433">Leucine-rich repeat</keyword>
<dbReference type="EMBL" id="GBBI01004992">
    <property type="protein sequence ID" value="JAC13720.1"/>
    <property type="molecule type" value="mRNA"/>
</dbReference>
<name>A0A023EWL2_TRIIF</name>
<dbReference type="InterPro" id="IPR050216">
    <property type="entry name" value="LRR_domain-containing"/>
</dbReference>
<dbReference type="Gene3D" id="3.80.10.10">
    <property type="entry name" value="Ribonuclease Inhibitor"/>
    <property type="match status" value="1"/>
</dbReference>
<dbReference type="SMART" id="SM00369">
    <property type="entry name" value="LRR_TYP"/>
    <property type="match status" value="4"/>
</dbReference>
<protein>
    <submittedName>
        <fullName evidence="9">Putative e3 ubiquitin-protein ligase lrsam1</fullName>
    </submittedName>
</protein>
<keyword evidence="2" id="KW-0479">Metal-binding</keyword>
<dbReference type="CDD" id="cd16515">
    <property type="entry name" value="RING-HC_LRSAM1"/>
    <property type="match status" value="1"/>
</dbReference>
<dbReference type="InterPro" id="IPR013083">
    <property type="entry name" value="Znf_RING/FYVE/PHD"/>
</dbReference>
<evidence type="ECO:0000256" key="7">
    <source>
        <dbReference type="SAM" id="Coils"/>
    </source>
</evidence>
<dbReference type="InterPro" id="IPR001841">
    <property type="entry name" value="Znf_RING"/>
</dbReference>
<keyword evidence="3" id="KW-0677">Repeat</keyword>
<organism evidence="9">
    <name type="scientific">Triatoma infestans</name>
    <name type="common">Assassin bug</name>
    <dbReference type="NCBI Taxonomy" id="30076"/>
    <lineage>
        <taxon>Eukaryota</taxon>
        <taxon>Metazoa</taxon>
        <taxon>Ecdysozoa</taxon>
        <taxon>Arthropoda</taxon>
        <taxon>Hexapoda</taxon>
        <taxon>Insecta</taxon>
        <taxon>Pterygota</taxon>
        <taxon>Neoptera</taxon>
        <taxon>Paraneoptera</taxon>
        <taxon>Hemiptera</taxon>
        <taxon>Heteroptera</taxon>
        <taxon>Panheteroptera</taxon>
        <taxon>Cimicomorpha</taxon>
        <taxon>Reduviidae</taxon>
        <taxon>Triatominae</taxon>
        <taxon>Triatoma</taxon>
    </lineage>
</organism>
<evidence type="ECO:0000256" key="2">
    <source>
        <dbReference type="ARBA" id="ARBA00022723"/>
    </source>
</evidence>
<evidence type="ECO:0000256" key="4">
    <source>
        <dbReference type="ARBA" id="ARBA00022771"/>
    </source>
</evidence>
<dbReference type="PROSITE" id="PS51450">
    <property type="entry name" value="LRR"/>
    <property type="match status" value="2"/>
</dbReference>
<evidence type="ECO:0000313" key="9">
    <source>
        <dbReference type="EMBL" id="JAC13720.1"/>
    </source>
</evidence>
<dbReference type="PROSITE" id="PS50089">
    <property type="entry name" value="ZF_RING_2"/>
    <property type="match status" value="1"/>
</dbReference>
<dbReference type="SMART" id="SM00364">
    <property type="entry name" value="LRR_BAC"/>
    <property type="match status" value="4"/>
</dbReference>
<feature type="coiled-coil region" evidence="7">
    <location>
        <begin position="455"/>
        <end position="526"/>
    </location>
</feature>
<evidence type="ECO:0000256" key="1">
    <source>
        <dbReference type="ARBA" id="ARBA00022614"/>
    </source>
</evidence>
<keyword evidence="7" id="KW-0175">Coiled coil</keyword>
<dbReference type="PANTHER" id="PTHR48051">
    <property type="match status" value="1"/>
</dbReference>
<dbReference type="Pfam" id="PF13920">
    <property type="entry name" value="zf-C3HC4_3"/>
    <property type="match status" value="1"/>
</dbReference>
<dbReference type="FunFam" id="1.10.1170.10:FF:000002">
    <property type="entry name" value="Baculoviral IAP repeat containing 7"/>
    <property type="match status" value="1"/>
</dbReference>
<keyword evidence="4 6" id="KW-0863">Zinc-finger</keyword>
<evidence type="ECO:0000256" key="5">
    <source>
        <dbReference type="ARBA" id="ARBA00022833"/>
    </source>
</evidence>
<dbReference type="GO" id="GO:0008270">
    <property type="term" value="F:zinc ion binding"/>
    <property type="evidence" value="ECO:0007669"/>
    <property type="project" value="UniProtKB-KW"/>
</dbReference>
<keyword evidence="5" id="KW-0862">Zinc</keyword>
<dbReference type="Gene3D" id="3.30.40.10">
    <property type="entry name" value="Zinc/RING finger domain, C3HC4 (zinc finger)"/>
    <property type="match status" value="1"/>
</dbReference>
<dbReference type="SUPFAM" id="SSF52058">
    <property type="entry name" value="L domain-like"/>
    <property type="match status" value="1"/>
</dbReference>
<dbReference type="InterPro" id="IPR032675">
    <property type="entry name" value="LRR_dom_sf"/>
</dbReference>
<dbReference type="GO" id="GO:0005737">
    <property type="term" value="C:cytoplasm"/>
    <property type="evidence" value="ECO:0007669"/>
    <property type="project" value="TreeGrafter"/>
</dbReference>
<dbReference type="AlphaFoldDB" id="A0A023EWL2"/>